<evidence type="ECO:0000256" key="1">
    <source>
        <dbReference type="ARBA" id="ARBA00004196"/>
    </source>
</evidence>
<dbReference type="AlphaFoldDB" id="A0A852TZ00"/>
<dbReference type="GO" id="GO:0030246">
    <property type="term" value="F:carbohydrate binding"/>
    <property type="evidence" value="ECO:0007669"/>
    <property type="project" value="TreeGrafter"/>
</dbReference>
<feature type="domain" description="Periplasmic binding protein" evidence="4">
    <location>
        <begin position="35"/>
        <end position="311"/>
    </location>
</feature>
<proteinExistence type="predicted"/>
<reference evidence="5 6" key="1">
    <citation type="submission" date="2020-07" db="EMBL/GenBank/DDBJ databases">
        <title>Sequencing the genomes of 1000 actinobacteria strains.</title>
        <authorList>
            <person name="Klenk H.-P."/>
        </authorList>
    </citation>
    <scope>NUCLEOTIDE SEQUENCE [LARGE SCALE GENOMIC DNA]</scope>
    <source>
        <strain evidence="5 6">CXB654</strain>
    </source>
</reference>
<dbReference type="Proteomes" id="UP000589036">
    <property type="component" value="Unassembled WGS sequence"/>
</dbReference>
<dbReference type="Pfam" id="PF13407">
    <property type="entry name" value="Peripla_BP_4"/>
    <property type="match status" value="1"/>
</dbReference>
<keyword evidence="5" id="KW-0813">Transport</keyword>
<dbReference type="InterPro" id="IPR049784">
    <property type="entry name" value="ChvE-like"/>
</dbReference>
<name>A0A852TZ00_9ACTN</name>
<dbReference type="CDD" id="cd19994">
    <property type="entry name" value="PBP1_ChvE"/>
    <property type="match status" value="1"/>
</dbReference>
<evidence type="ECO:0000313" key="5">
    <source>
        <dbReference type="EMBL" id="NYE49031.1"/>
    </source>
</evidence>
<feature type="signal peptide" evidence="3">
    <location>
        <begin position="1"/>
        <end position="25"/>
    </location>
</feature>
<evidence type="ECO:0000259" key="4">
    <source>
        <dbReference type="Pfam" id="PF13407"/>
    </source>
</evidence>
<keyword evidence="6" id="KW-1185">Reference proteome</keyword>
<feature type="chain" id="PRO_5033056101" evidence="3">
    <location>
        <begin position="26"/>
        <end position="360"/>
    </location>
</feature>
<evidence type="ECO:0000313" key="6">
    <source>
        <dbReference type="Proteomes" id="UP000589036"/>
    </source>
</evidence>
<comment type="caution">
    <text evidence="5">The sequence shown here is derived from an EMBL/GenBank/DDBJ whole genome shotgun (WGS) entry which is preliminary data.</text>
</comment>
<dbReference type="Gene3D" id="3.40.50.2300">
    <property type="match status" value="2"/>
</dbReference>
<dbReference type="PANTHER" id="PTHR30036:SF1">
    <property type="entry name" value="D-XYLOSE-BINDING PERIPLASMIC PROTEIN"/>
    <property type="match status" value="1"/>
</dbReference>
<dbReference type="InterPro" id="IPR028082">
    <property type="entry name" value="Peripla_BP_I"/>
</dbReference>
<dbReference type="EMBL" id="JACCCC010000001">
    <property type="protein sequence ID" value="NYE49031.1"/>
    <property type="molecule type" value="Genomic_DNA"/>
</dbReference>
<dbReference type="PANTHER" id="PTHR30036">
    <property type="entry name" value="D-XYLOSE-BINDING PERIPLASMIC PROTEIN"/>
    <property type="match status" value="1"/>
</dbReference>
<accession>A0A852TZ00</accession>
<dbReference type="InterPro" id="IPR050555">
    <property type="entry name" value="Bact_Solute-Bind_Prot2"/>
</dbReference>
<dbReference type="InterPro" id="IPR025997">
    <property type="entry name" value="SBP_2_dom"/>
</dbReference>
<evidence type="ECO:0000256" key="2">
    <source>
        <dbReference type="ARBA" id="ARBA00022729"/>
    </source>
</evidence>
<dbReference type="GO" id="GO:0030288">
    <property type="term" value="C:outer membrane-bounded periplasmic space"/>
    <property type="evidence" value="ECO:0007669"/>
    <property type="project" value="TreeGrafter"/>
</dbReference>
<dbReference type="RefSeq" id="WP_179644760.1">
    <property type="nucleotide sequence ID" value="NZ_BAAAYY010000031.1"/>
</dbReference>
<comment type="subcellular location">
    <subcellularLocation>
        <location evidence="1">Cell envelope</location>
    </subcellularLocation>
</comment>
<keyword evidence="2 3" id="KW-0732">Signal</keyword>
<protein>
    <submittedName>
        <fullName evidence="5">Putative multiple sugar transport system substrate-binding protein</fullName>
    </submittedName>
</protein>
<organism evidence="5 6">
    <name type="scientific">Spinactinospora alkalitolerans</name>
    <dbReference type="NCBI Taxonomy" id="687207"/>
    <lineage>
        <taxon>Bacteria</taxon>
        <taxon>Bacillati</taxon>
        <taxon>Actinomycetota</taxon>
        <taxon>Actinomycetes</taxon>
        <taxon>Streptosporangiales</taxon>
        <taxon>Nocardiopsidaceae</taxon>
        <taxon>Spinactinospora</taxon>
    </lineage>
</organism>
<dbReference type="NCBIfam" id="NF040907">
    <property type="entry name" value="ChvE"/>
    <property type="match status" value="1"/>
</dbReference>
<dbReference type="SUPFAM" id="SSF53822">
    <property type="entry name" value="Periplasmic binding protein-like I"/>
    <property type="match status" value="1"/>
</dbReference>
<evidence type="ECO:0000256" key="3">
    <source>
        <dbReference type="SAM" id="SignalP"/>
    </source>
</evidence>
<gene>
    <name evidence="5" type="ORF">HDA32_004151</name>
</gene>
<sequence>MRRLLHAALAAVLLLPLAACNGVGAAARAEDRPLIGVAMPTKSKERWVDDGSNMAGRFRDLGYDVDLQYAQDELETQISQIENMITKGADALVIASINGEVLTEVTRQAADQGIPVIAYDRLIMGTEHVDYYATFDNFKVGELQGGYLEQELGLDEGEGPFNIELFGGSPDDNNAYFFYDGAMSVLQPYIDSGQLVVRSGQTEMNQIATMGWDGSTAQARMDNLLSAHYQGEPLHAVLAPADSLSLGVISSLKSAGYGSQSKPMPVITGQDADISSVKSIIADDQTMTIFKDTRELADVAVNMADALIHGREVEVNDTESYDNGERVVPSQLLEPVVVDQDNYEETLVDSGYYTEAEVAG</sequence>
<keyword evidence="5" id="KW-0762">Sugar transport</keyword>